<evidence type="ECO:0000256" key="6">
    <source>
        <dbReference type="ARBA" id="ARBA00047199"/>
    </source>
</evidence>
<evidence type="ECO:0000256" key="2">
    <source>
        <dbReference type="ARBA" id="ARBA00009077"/>
    </source>
</evidence>
<dbReference type="Pfam" id="PF01053">
    <property type="entry name" value="Cys_Met_Meta_PP"/>
    <property type="match status" value="1"/>
</dbReference>
<organism evidence="11 12">
    <name type="scientific">Intestinibaculum porci</name>
    <dbReference type="NCBI Taxonomy" id="2487118"/>
    <lineage>
        <taxon>Bacteria</taxon>
        <taxon>Bacillati</taxon>
        <taxon>Bacillota</taxon>
        <taxon>Erysipelotrichia</taxon>
        <taxon>Erysipelotrichales</taxon>
        <taxon>Erysipelotrichaceae</taxon>
        <taxon>Intestinibaculum</taxon>
    </lineage>
</organism>
<comment type="cofactor">
    <cofactor evidence="1 10">
        <name>pyridoxal 5'-phosphate</name>
        <dbReference type="ChEBI" id="CHEBI:597326"/>
    </cofactor>
</comment>
<evidence type="ECO:0000256" key="8">
    <source>
        <dbReference type="ARBA" id="ARBA00052699"/>
    </source>
</evidence>
<accession>A0A3G9J987</accession>
<dbReference type="GO" id="GO:0047982">
    <property type="term" value="F:homocysteine desulfhydrase activity"/>
    <property type="evidence" value="ECO:0007669"/>
    <property type="project" value="UniProtKB-EC"/>
</dbReference>
<dbReference type="GO" id="GO:0018826">
    <property type="term" value="F:methionine gamma-lyase activity"/>
    <property type="evidence" value="ECO:0007669"/>
    <property type="project" value="UniProtKB-EC"/>
</dbReference>
<dbReference type="OrthoDB" id="9780685at2"/>
<dbReference type="InterPro" id="IPR000277">
    <property type="entry name" value="Cys/Met-Metab_PyrdxlP-dep_enz"/>
</dbReference>
<dbReference type="GO" id="GO:0071269">
    <property type="term" value="P:L-homocysteine biosynthetic process"/>
    <property type="evidence" value="ECO:0007669"/>
    <property type="project" value="TreeGrafter"/>
</dbReference>
<feature type="modified residue" description="N6-(pyridoxal phosphate)lysine" evidence="9">
    <location>
        <position position="200"/>
    </location>
</feature>
<dbReference type="GO" id="GO:0005737">
    <property type="term" value="C:cytoplasm"/>
    <property type="evidence" value="ECO:0007669"/>
    <property type="project" value="TreeGrafter"/>
</dbReference>
<dbReference type="Gene3D" id="3.40.640.10">
    <property type="entry name" value="Type I PLP-dependent aspartate aminotransferase-like (Major domain)"/>
    <property type="match status" value="1"/>
</dbReference>
<proteinExistence type="inferred from homology"/>
<dbReference type="FunCoup" id="A0A3G9J987">
    <property type="interactions" value="363"/>
</dbReference>
<evidence type="ECO:0000256" key="5">
    <source>
        <dbReference type="ARBA" id="ARBA00047175"/>
    </source>
</evidence>
<keyword evidence="12" id="KW-1185">Reference proteome</keyword>
<dbReference type="PANTHER" id="PTHR43797">
    <property type="entry name" value="HOMOCYSTEINE/CYSTEINE SYNTHASE"/>
    <property type="match status" value="1"/>
</dbReference>
<reference evidence="11 12" key="1">
    <citation type="submission" date="2018-11" db="EMBL/GenBank/DDBJ databases">
        <title>Novel Erysipelotrichaceae bacterium isolated from small intestine of a swine.</title>
        <authorList>
            <person name="Kim J.S."/>
            <person name="Choe H."/>
            <person name="Lee Y.R."/>
            <person name="Kim K.M."/>
            <person name="Park D.S."/>
        </authorList>
    </citation>
    <scope>NUCLEOTIDE SEQUENCE [LARGE SCALE GENOMIC DNA]</scope>
    <source>
        <strain evidence="11 12">SG0102</strain>
    </source>
</reference>
<evidence type="ECO:0000256" key="1">
    <source>
        <dbReference type="ARBA" id="ARBA00001933"/>
    </source>
</evidence>
<dbReference type="EMBL" id="AP019309">
    <property type="protein sequence ID" value="BBH27747.1"/>
    <property type="molecule type" value="Genomic_DNA"/>
</dbReference>
<dbReference type="CDD" id="cd00614">
    <property type="entry name" value="CGS_like"/>
    <property type="match status" value="1"/>
</dbReference>
<dbReference type="InterPro" id="IPR015421">
    <property type="entry name" value="PyrdxlP-dep_Trfase_major"/>
</dbReference>
<evidence type="ECO:0000256" key="9">
    <source>
        <dbReference type="PIRSR" id="PIRSR001434-2"/>
    </source>
</evidence>
<evidence type="ECO:0000256" key="10">
    <source>
        <dbReference type="RuleBase" id="RU362118"/>
    </source>
</evidence>
<dbReference type="InterPro" id="IPR015422">
    <property type="entry name" value="PyrdxlP-dep_Trfase_small"/>
</dbReference>
<dbReference type="InterPro" id="IPR006235">
    <property type="entry name" value="OAc-hSer/O-AcSer_sulfhydrylase"/>
</dbReference>
<evidence type="ECO:0000256" key="3">
    <source>
        <dbReference type="ARBA" id="ARBA00022679"/>
    </source>
</evidence>
<name>A0A3G9J987_9FIRM</name>
<evidence type="ECO:0000256" key="4">
    <source>
        <dbReference type="ARBA" id="ARBA00022898"/>
    </source>
</evidence>
<dbReference type="AlphaFoldDB" id="A0A3G9J987"/>
<protein>
    <recommendedName>
        <fullName evidence="5">homocysteine desulfhydrase</fullName>
        <ecNumber evidence="5">4.4.1.2</ecNumber>
    </recommendedName>
    <alternativeName>
        <fullName evidence="6">Homocysteine desulfhydrase</fullName>
    </alternativeName>
</protein>
<dbReference type="Gene3D" id="3.90.1150.10">
    <property type="entry name" value="Aspartate Aminotransferase, domain 1"/>
    <property type="match status" value="1"/>
</dbReference>
<dbReference type="GO" id="GO:0003961">
    <property type="term" value="F:O-acetylhomoserine aminocarboxypropyltransferase activity"/>
    <property type="evidence" value="ECO:0007669"/>
    <property type="project" value="TreeGrafter"/>
</dbReference>
<dbReference type="GO" id="GO:0030170">
    <property type="term" value="F:pyridoxal phosphate binding"/>
    <property type="evidence" value="ECO:0007669"/>
    <property type="project" value="InterPro"/>
</dbReference>
<dbReference type="GO" id="GO:0004124">
    <property type="term" value="F:cysteine synthase activity"/>
    <property type="evidence" value="ECO:0007669"/>
    <property type="project" value="TreeGrafter"/>
</dbReference>
<dbReference type="RefSeq" id="WP_125120447.1">
    <property type="nucleotide sequence ID" value="NZ_AP019309.1"/>
</dbReference>
<evidence type="ECO:0000256" key="7">
    <source>
        <dbReference type="ARBA" id="ARBA00048780"/>
    </source>
</evidence>
<dbReference type="GO" id="GO:0006535">
    <property type="term" value="P:cysteine biosynthetic process from serine"/>
    <property type="evidence" value="ECO:0007669"/>
    <property type="project" value="TreeGrafter"/>
</dbReference>
<dbReference type="InParanoid" id="A0A3G9J987"/>
<dbReference type="EC" id="4.4.1.2" evidence="5"/>
<dbReference type="GO" id="GO:0019346">
    <property type="term" value="P:transsulfuration"/>
    <property type="evidence" value="ECO:0007669"/>
    <property type="project" value="InterPro"/>
</dbReference>
<dbReference type="SUPFAM" id="SSF53383">
    <property type="entry name" value="PLP-dependent transferases"/>
    <property type="match status" value="1"/>
</dbReference>
<dbReference type="PANTHER" id="PTHR43797:SF2">
    <property type="entry name" value="HOMOCYSTEINE_CYSTEINE SYNTHASE"/>
    <property type="match status" value="1"/>
</dbReference>
<keyword evidence="4 9" id="KW-0663">Pyridoxal phosphate</keyword>
<gene>
    <name evidence="11" type="ORF">SG0102_26810</name>
</gene>
<comment type="catalytic activity">
    <reaction evidence="7">
        <text>L-homocysteine + H2O = 2-oxobutanoate + hydrogen sulfide + NH4(+) + H(+)</text>
        <dbReference type="Rhea" id="RHEA:14501"/>
        <dbReference type="ChEBI" id="CHEBI:15377"/>
        <dbReference type="ChEBI" id="CHEBI:15378"/>
        <dbReference type="ChEBI" id="CHEBI:16763"/>
        <dbReference type="ChEBI" id="CHEBI:28938"/>
        <dbReference type="ChEBI" id="CHEBI:29919"/>
        <dbReference type="ChEBI" id="CHEBI:58199"/>
        <dbReference type="EC" id="4.4.1.2"/>
    </reaction>
    <physiologicalReaction direction="left-to-right" evidence="7">
        <dbReference type="Rhea" id="RHEA:14502"/>
    </physiologicalReaction>
</comment>
<comment type="catalytic activity">
    <reaction evidence="8">
        <text>L-methionine + H2O = methanethiol + 2-oxobutanoate + NH4(+)</text>
        <dbReference type="Rhea" id="RHEA:23800"/>
        <dbReference type="ChEBI" id="CHEBI:15377"/>
        <dbReference type="ChEBI" id="CHEBI:16007"/>
        <dbReference type="ChEBI" id="CHEBI:16763"/>
        <dbReference type="ChEBI" id="CHEBI:28938"/>
        <dbReference type="ChEBI" id="CHEBI:57844"/>
        <dbReference type="EC" id="4.4.1.11"/>
    </reaction>
    <physiologicalReaction direction="left-to-right" evidence="8">
        <dbReference type="Rhea" id="RHEA:23801"/>
    </physiologicalReaction>
</comment>
<evidence type="ECO:0000313" key="12">
    <source>
        <dbReference type="Proteomes" id="UP000268059"/>
    </source>
</evidence>
<dbReference type="PIRSF" id="PIRSF001434">
    <property type="entry name" value="CGS"/>
    <property type="match status" value="1"/>
</dbReference>
<sequence length="399" mass="43162">MKFNTQLVHGGESVMKSTLPPIVQSSAFTFESAEDQEKVFAHKKMGYAYTRIGNPTITAFESQINAIEGGRGALACSSGMAALSLAFLNICQPGDEIIAGWNLYGGTIELFKDLAHYGITTHFISLNDAAVLESTINAHTKVIFGEMLSNPSLEILDVEKVSSIAHDHGLPLFVDNTAATPYLIQPLKHGADVVIHSSSKYINGTSNAISGVIIDGGRFPWDIAQYPSLQAYGKYKKMAYYMRLRDDLSQNIGACLSPQNAYLNVLGLETLGLRMQRICENALALAKHLESLGVKVNYPALHDPLTALLNGHGGGLLTCDVGDKEKAFQVINRLKLAHIVSNIGDVKTLVVHPASTIAVHNTIKEQERAGVYPGTIRVSVGIEDIEDLKADFDQAIKGE</sequence>
<evidence type="ECO:0000313" key="11">
    <source>
        <dbReference type="EMBL" id="BBH27747.1"/>
    </source>
</evidence>
<dbReference type="Proteomes" id="UP000268059">
    <property type="component" value="Chromosome"/>
</dbReference>
<comment type="similarity">
    <text evidence="2 10">Belongs to the trans-sulfuration enzymes family.</text>
</comment>
<dbReference type="FunFam" id="3.40.640.10:FF:000046">
    <property type="entry name" value="Cystathionine gamma-lyase"/>
    <property type="match status" value="1"/>
</dbReference>
<dbReference type="InterPro" id="IPR015424">
    <property type="entry name" value="PyrdxlP-dep_Trfase"/>
</dbReference>
<dbReference type="KEGG" id="ebm:SG0102_26810"/>
<keyword evidence="3" id="KW-0808">Transferase</keyword>